<dbReference type="GO" id="GO:0009164">
    <property type="term" value="P:nucleoside catabolic process"/>
    <property type="evidence" value="ECO:0007669"/>
    <property type="project" value="InterPro"/>
</dbReference>
<dbReference type="PANTHER" id="PTHR46832:SF1">
    <property type="entry name" value="5'-METHYLTHIOADENOSINE_S-ADENOSYLHOMOCYSTEINE NUCLEOSIDASE"/>
    <property type="match status" value="1"/>
</dbReference>
<evidence type="ECO:0000256" key="4">
    <source>
        <dbReference type="ARBA" id="ARBA00022801"/>
    </source>
</evidence>
<dbReference type="InterPro" id="IPR000845">
    <property type="entry name" value="Nucleoside_phosphorylase_d"/>
</dbReference>
<gene>
    <name evidence="7" type="ORF">APY09_03380</name>
</gene>
<name>A0A0V8RZ92_9ACTO</name>
<dbReference type="NCBIfam" id="TIGR01704">
    <property type="entry name" value="MTA_SAH-Nsdase"/>
    <property type="match status" value="1"/>
</dbReference>
<dbReference type="EC" id="3.2.2.9" evidence="2"/>
<evidence type="ECO:0000256" key="5">
    <source>
        <dbReference type="ARBA" id="ARBA00023167"/>
    </source>
</evidence>
<dbReference type="AlphaFoldDB" id="A0A0V8RZ92"/>
<keyword evidence="3" id="KW-0028">Amino-acid biosynthesis</keyword>
<comment type="caution">
    <text evidence="7">The sequence shown here is derived from an EMBL/GenBank/DDBJ whole genome shotgun (WGS) entry which is preliminary data.</text>
</comment>
<keyword evidence="5" id="KW-0486">Methionine biosynthesis</keyword>
<dbReference type="OrthoDB" id="3734512at2"/>
<dbReference type="RefSeq" id="WP_060566162.1">
    <property type="nucleotide sequence ID" value="NZ_CP040006.1"/>
</dbReference>
<evidence type="ECO:0000313" key="7">
    <source>
        <dbReference type="EMBL" id="KSW13398.1"/>
    </source>
</evidence>
<dbReference type="PANTHER" id="PTHR46832">
    <property type="entry name" value="5'-METHYLTHIOADENOSINE/S-ADENOSYLHOMOCYSTEINE NUCLEOSIDASE"/>
    <property type="match status" value="1"/>
</dbReference>
<dbReference type="GO" id="GO:0008782">
    <property type="term" value="F:adenosylhomocysteine nucleosidase activity"/>
    <property type="evidence" value="ECO:0007669"/>
    <property type="project" value="UniProtKB-EC"/>
</dbReference>
<dbReference type="GO" id="GO:0019509">
    <property type="term" value="P:L-methionine salvage from methylthioadenosine"/>
    <property type="evidence" value="ECO:0007669"/>
    <property type="project" value="UniProtKB-UniPathway"/>
</dbReference>
<dbReference type="InterPro" id="IPR035994">
    <property type="entry name" value="Nucleoside_phosphorylase_sf"/>
</dbReference>
<protein>
    <recommendedName>
        <fullName evidence="2">adenosylhomocysteine nucleosidase</fullName>
        <ecNumber evidence="2">3.2.2.9</ecNumber>
    </recommendedName>
</protein>
<dbReference type="Pfam" id="PF01048">
    <property type="entry name" value="PNP_UDP_1"/>
    <property type="match status" value="1"/>
</dbReference>
<dbReference type="SUPFAM" id="SSF53167">
    <property type="entry name" value="Purine and uridine phosphorylases"/>
    <property type="match status" value="1"/>
</dbReference>
<evidence type="ECO:0000256" key="2">
    <source>
        <dbReference type="ARBA" id="ARBA00011974"/>
    </source>
</evidence>
<evidence type="ECO:0000259" key="6">
    <source>
        <dbReference type="Pfam" id="PF01048"/>
    </source>
</evidence>
<dbReference type="InterPro" id="IPR010049">
    <property type="entry name" value="MTA_SAH_Nsdase"/>
</dbReference>
<evidence type="ECO:0000256" key="1">
    <source>
        <dbReference type="ARBA" id="ARBA00004945"/>
    </source>
</evidence>
<evidence type="ECO:0000256" key="3">
    <source>
        <dbReference type="ARBA" id="ARBA00022605"/>
    </source>
</evidence>
<dbReference type="GO" id="GO:0008930">
    <property type="term" value="F:methylthioadenosine nucleosidase activity"/>
    <property type="evidence" value="ECO:0007669"/>
    <property type="project" value="InterPro"/>
</dbReference>
<dbReference type="EMBL" id="LLVT01000001">
    <property type="protein sequence ID" value="KSW13398.1"/>
    <property type="molecule type" value="Genomic_DNA"/>
</dbReference>
<accession>A0A0V8RZ92</accession>
<feature type="domain" description="Nucleoside phosphorylase" evidence="6">
    <location>
        <begin position="14"/>
        <end position="244"/>
    </location>
</feature>
<reference evidence="7 8" key="1">
    <citation type="submission" date="2015-10" db="EMBL/GenBank/DDBJ databases">
        <title>Draft Genome of Actinomyces odontolyticus subsp. actinosynbacter strain XH001.</title>
        <authorList>
            <person name="Mclean J.S."/>
            <person name="He X."/>
        </authorList>
    </citation>
    <scope>NUCLEOTIDE SEQUENCE [LARGE SCALE GENOMIC DNA]</scope>
    <source>
        <strain evidence="7 8">XH001</strain>
    </source>
</reference>
<dbReference type="Proteomes" id="UP000054686">
    <property type="component" value="Unassembled WGS sequence"/>
</dbReference>
<organism evidence="7 8">
    <name type="scientific">Schaalia odontolytica</name>
    <dbReference type="NCBI Taxonomy" id="1660"/>
    <lineage>
        <taxon>Bacteria</taxon>
        <taxon>Bacillati</taxon>
        <taxon>Actinomycetota</taxon>
        <taxon>Actinomycetes</taxon>
        <taxon>Actinomycetales</taxon>
        <taxon>Actinomycetaceae</taxon>
        <taxon>Schaalia</taxon>
    </lineage>
</organism>
<keyword evidence="4" id="KW-0378">Hydrolase</keyword>
<dbReference type="CDD" id="cd09008">
    <property type="entry name" value="MTAN"/>
    <property type="match status" value="1"/>
</dbReference>
<dbReference type="GO" id="GO:0019284">
    <property type="term" value="P:L-methionine salvage from S-adenosylmethionine"/>
    <property type="evidence" value="ECO:0007669"/>
    <property type="project" value="TreeGrafter"/>
</dbReference>
<dbReference type="GO" id="GO:0005829">
    <property type="term" value="C:cytosol"/>
    <property type="evidence" value="ECO:0007669"/>
    <property type="project" value="TreeGrafter"/>
</dbReference>
<comment type="pathway">
    <text evidence="1">Amino-acid biosynthesis; L-methionine biosynthesis via salvage pathway; S-methyl-5-thio-alpha-D-ribose 1-phosphate from S-methyl-5'-thioadenosine (hydrolase route): step 1/2.</text>
</comment>
<proteinExistence type="predicted"/>
<sequence length="247" mass="26018">MNLSFPERIRVDAIIQAAMDMEAAPLLHELAPIGDDETPQAILAGSHKAQRFVLGILDGRTVLVVTSGIGLANAASATARALTLVEAPIVIAAGTTGGLARDINVGDIAAGTRAIYGQADATAFGYAMGQVPQMPVDYTTSEAAEERLPILRGLIEHPVRRGRIVSSDSFCTEANVGPMRERFPDAIGTDMETCAMAQVCWSSDVDWISLRAVSDLCGPTADQAFHMDGARAAAHSAQAVRAYLTLL</sequence>
<dbReference type="Gene3D" id="3.40.50.1580">
    <property type="entry name" value="Nucleoside phosphorylase domain"/>
    <property type="match status" value="1"/>
</dbReference>
<dbReference type="UniPathway" id="UPA00904">
    <property type="reaction ID" value="UER00871"/>
</dbReference>
<evidence type="ECO:0000313" key="8">
    <source>
        <dbReference type="Proteomes" id="UP000054686"/>
    </source>
</evidence>